<dbReference type="CDD" id="cd00333">
    <property type="entry name" value="MIP"/>
    <property type="match status" value="1"/>
</dbReference>
<evidence type="ECO:0008006" key="11">
    <source>
        <dbReference type="Google" id="ProtNLM"/>
    </source>
</evidence>
<evidence type="ECO:0000256" key="3">
    <source>
        <dbReference type="ARBA" id="ARBA00022448"/>
    </source>
</evidence>
<sequence>MSNDMDDRQRKTIQNVWWYIAVAMSETIGTALLVFLGCSSAVPSITSTPPSHIQICLVFGFAVCIIIQMFGHVSGAHLNPAVTVSACIFRLVPVSIIALYFVSQLIGGILGYGAILSLYPAQSNMNVTHGFCTTVPNPGISTFQAFLVEFFASSILILICCGVWDKRNANKHDSAPIKFGLAITAIATPLGPYTGGSMNPARSFAPALFTGVWNAHWIYWLAPISAGVLVTYFYKFVFDRQPPPPEPDQSDLPLNQSNFKMRNADKTSNEALSSE</sequence>
<dbReference type="PROSITE" id="PS00221">
    <property type="entry name" value="MIP"/>
    <property type="match status" value="1"/>
</dbReference>
<dbReference type="PANTHER" id="PTHR19139">
    <property type="entry name" value="AQUAPORIN TRANSPORTER"/>
    <property type="match status" value="1"/>
</dbReference>
<reference evidence="10" key="1">
    <citation type="journal article" date="2024" name="Gigascience">
        <title>Chromosome-level genome of the poultry shaft louse Menopon gallinae provides insight into the host-switching and adaptive evolution of parasitic lice.</title>
        <authorList>
            <person name="Xu Y."/>
            <person name="Ma L."/>
            <person name="Liu S."/>
            <person name="Liang Y."/>
            <person name="Liu Q."/>
            <person name="He Z."/>
            <person name="Tian L."/>
            <person name="Duan Y."/>
            <person name="Cai W."/>
            <person name="Li H."/>
            <person name="Song F."/>
        </authorList>
    </citation>
    <scope>NUCLEOTIDE SEQUENCE</scope>
    <source>
        <strain evidence="10">Cailab_2023a</strain>
    </source>
</reference>
<feature type="transmembrane region" description="Helical" evidence="9">
    <location>
        <begin position="143"/>
        <end position="164"/>
    </location>
</feature>
<gene>
    <name evidence="10" type="ORF">PYX00_001676</name>
</gene>
<comment type="subcellular location">
    <subcellularLocation>
        <location evidence="1">Membrane</location>
        <topology evidence="1">Multi-pass membrane protein</topology>
    </subcellularLocation>
</comment>
<feature type="region of interest" description="Disordered" evidence="8">
    <location>
        <begin position="243"/>
        <end position="275"/>
    </location>
</feature>
<dbReference type="GO" id="GO:0015267">
    <property type="term" value="F:channel activity"/>
    <property type="evidence" value="ECO:0007669"/>
    <property type="project" value="InterPro"/>
</dbReference>
<keyword evidence="6 9" id="KW-0472">Membrane</keyword>
<feature type="transmembrane region" description="Helical" evidence="9">
    <location>
        <begin position="16"/>
        <end position="45"/>
    </location>
</feature>
<accession>A0AAW2IDP1</accession>
<feature type="transmembrane region" description="Helical" evidence="9">
    <location>
        <begin position="215"/>
        <end position="234"/>
    </location>
</feature>
<keyword evidence="4 7" id="KW-0812">Transmembrane</keyword>
<feature type="transmembrane region" description="Helical" evidence="9">
    <location>
        <begin position="51"/>
        <end position="70"/>
    </location>
</feature>
<dbReference type="Gene3D" id="1.20.1080.10">
    <property type="entry name" value="Glycerol uptake facilitator protein"/>
    <property type="match status" value="1"/>
</dbReference>
<evidence type="ECO:0000256" key="8">
    <source>
        <dbReference type="SAM" id="MobiDB-lite"/>
    </source>
</evidence>
<dbReference type="InterPro" id="IPR022357">
    <property type="entry name" value="MIP_CS"/>
</dbReference>
<organism evidence="10">
    <name type="scientific">Menopon gallinae</name>
    <name type="common">poultry shaft louse</name>
    <dbReference type="NCBI Taxonomy" id="328185"/>
    <lineage>
        <taxon>Eukaryota</taxon>
        <taxon>Metazoa</taxon>
        <taxon>Ecdysozoa</taxon>
        <taxon>Arthropoda</taxon>
        <taxon>Hexapoda</taxon>
        <taxon>Insecta</taxon>
        <taxon>Pterygota</taxon>
        <taxon>Neoptera</taxon>
        <taxon>Paraneoptera</taxon>
        <taxon>Psocodea</taxon>
        <taxon>Troctomorpha</taxon>
        <taxon>Phthiraptera</taxon>
        <taxon>Amblycera</taxon>
        <taxon>Menoponidae</taxon>
        <taxon>Menopon</taxon>
    </lineage>
</organism>
<feature type="transmembrane region" description="Helical" evidence="9">
    <location>
        <begin position="91"/>
        <end position="115"/>
    </location>
</feature>
<evidence type="ECO:0000256" key="4">
    <source>
        <dbReference type="ARBA" id="ARBA00022692"/>
    </source>
</evidence>
<name>A0AAW2IDP1_9NEOP</name>
<dbReference type="EMBL" id="JARGDH010000001">
    <property type="protein sequence ID" value="KAL0280364.1"/>
    <property type="molecule type" value="Genomic_DNA"/>
</dbReference>
<dbReference type="InterPro" id="IPR000425">
    <property type="entry name" value="MIP"/>
</dbReference>
<evidence type="ECO:0000256" key="1">
    <source>
        <dbReference type="ARBA" id="ARBA00004141"/>
    </source>
</evidence>
<evidence type="ECO:0000256" key="2">
    <source>
        <dbReference type="ARBA" id="ARBA00006175"/>
    </source>
</evidence>
<dbReference type="NCBIfam" id="TIGR00861">
    <property type="entry name" value="MIP"/>
    <property type="match status" value="1"/>
</dbReference>
<dbReference type="GO" id="GO:0005886">
    <property type="term" value="C:plasma membrane"/>
    <property type="evidence" value="ECO:0007669"/>
    <property type="project" value="TreeGrafter"/>
</dbReference>
<dbReference type="InterPro" id="IPR034294">
    <property type="entry name" value="Aquaporin_transptr"/>
</dbReference>
<keyword evidence="5 9" id="KW-1133">Transmembrane helix</keyword>
<dbReference type="AlphaFoldDB" id="A0AAW2IDP1"/>
<evidence type="ECO:0000256" key="6">
    <source>
        <dbReference type="ARBA" id="ARBA00023136"/>
    </source>
</evidence>
<dbReference type="InterPro" id="IPR023271">
    <property type="entry name" value="Aquaporin-like"/>
</dbReference>
<keyword evidence="3 7" id="KW-0813">Transport</keyword>
<dbReference type="Pfam" id="PF00230">
    <property type="entry name" value="MIP"/>
    <property type="match status" value="1"/>
</dbReference>
<evidence type="ECO:0000256" key="5">
    <source>
        <dbReference type="ARBA" id="ARBA00022989"/>
    </source>
</evidence>
<dbReference type="PRINTS" id="PR00783">
    <property type="entry name" value="MINTRINSICP"/>
</dbReference>
<evidence type="ECO:0000256" key="9">
    <source>
        <dbReference type="SAM" id="Phobius"/>
    </source>
</evidence>
<comment type="caution">
    <text evidence="10">The sequence shown here is derived from an EMBL/GenBank/DDBJ whole genome shotgun (WGS) entry which is preliminary data.</text>
</comment>
<dbReference type="SUPFAM" id="SSF81338">
    <property type="entry name" value="Aquaporin-like"/>
    <property type="match status" value="1"/>
</dbReference>
<comment type="similarity">
    <text evidence="2 7">Belongs to the MIP/aquaporin (TC 1.A.8) family.</text>
</comment>
<feature type="transmembrane region" description="Helical" evidence="9">
    <location>
        <begin position="176"/>
        <end position="195"/>
    </location>
</feature>
<evidence type="ECO:0000256" key="7">
    <source>
        <dbReference type="RuleBase" id="RU000477"/>
    </source>
</evidence>
<dbReference type="PANTHER" id="PTHR19139:SF270">
    <property type="entry name" value="ENTOMOGLYCEROPORIN 1-RELATED"/>
    <property type="match status" value="1"/>
</dbReference>
<proteinExistence type="inferred from homology"/>
<protein>
    <recommendedName>
        <fullName evidence="11">Aquaporin</fullName>
    </recommendedName>
</protein>
<evidence type="ECO:0000313" key="10">
    <source>
        <dbReference type="EMBL" id="KAL0280364.1"/>
    </source>
</evidence>